<dbReference type="PANTHER" id="PTHR36307:SF1">
    <property type="entry name" value="FLAGELLA BASAL BODY P-RING FORMATION PROTEIN FLGA"/>
    <property type="match status" value="1"/>
</dbReference>
<dbReference type="GO" id="GO:0042597">
    <property type="term" value="C:periplasmic space"/>
    <property type="evidence" value="ECO:0007669"/>
    <property type="project" value="UniProtKB-SubCell"/>
</dbReference>
<organism evidence="5 6">
    <name type="scientific">Oharaeibacter diazotrophicus</name>
    <dbReference type="NCBI Taxonomy" id="1920512"/>
    <lineage>
        <taxon>Bacteria</taxon>
        <taxon>Pseudomonadati</taxon>
        <taxon>Pseudomonadota</taxon>
        <taxon>Alphaproteobacteria</taxon>
        <taxon>Hyphomicrobiales</taxon>
        <taxon>Pleomorphomonadaceae</taxon>
        <taxon>Oharaeibacter</taxon>
    </lineage>
</organism>
<evidence type="ECO:0000313" key="5">
    <source>
        <dbReference type="EMBL" id="TDP87637.1"/>
    </source>
</evidence>
<dbReference type="Proteomes" id="UP000294547">
    <property type="component" value="Unassembled WGS sequence"/>
</dbReference>
<sequence>MTRAFLLRLVGAALIAALAATLITLRPAAAATLRPHAIVTTDLVTLGDLFDGAGERAATPVFRSPDAGVDGALPAADALAAARAAGLAVDPTAIDVVTVVRAGTEVDEAMLTTLVRDAVAGRLRVAPESLDIDFDALVGPITADAGADRPVTLVALSVQGGSGRFDARLAVDVGAETRTVEVGGRAVEMIDVVVLKRDLERRQVVRADDIAVERVERRRMGRSALAEPDAVVGLAARRALRGGDTLSPVDLEPPRLVLRGEQVTLSYARPGITLSARGRALADGALGETVTVLNEQSRRTVEGIVTANGVVTVARGTQHPAAATAALTQ</sequence>
<evidence type="ECO:0000259" key="4">
    <source>
        <dbReference type="SMART" id="SM00858"/>
    </source>
</evidence>
<keyword evidence="5" id="KW-0969">Cilium</keyword>
<dbReference type="InterPro" id="IPR039246">
    <property type="entry name" value="Flagellar_FlgA"/>
</dbReference>
<dbReference type="PANTHER" id="PTHR36307">
    <property type="entry name" value="FLAGELLA BASAL BODY P-RING FORMATION PROTEIN FLGA"/>
    <property type="match status" value="1"/>
</dbReference>
<dbReference type="InterPro" id="IPR017585">
    <property type="entry name" value="SAF_FlgA"/>
</dbReference>
<dbReference type="GO" id="GO:0044780">
    <property type="term" value="P:bacterial-type flagellum assembly"/>
    <property type="evidence" value="ECO:0007669"/>
    <property type="project" value="InterPro"/>
</dbReference>
<evidence type="ECO:0000256" key="3">
    <source>
        <dbReference type="ARBA" id="ARBA00022764"/>
    </source>
</evidence>
<protein>
    <submittedName>
        <fullName evidence="5">Flagella basal body P-ring formation protein FlgA</fullName>
    </submittedName>
</protein>
<keyword evidence="6" id="KW-1185">Reference proteome</keyword>
<keyword evidence="3" id="KW-0574">Periplasm</keyword>
<evidence type="ECO:0000256" key="1">
    <source>
        <dbReference type="ARBA" id="ARBA00004418"/>
    </source>
</evidence>
<comment type="subcellular location">
    <subcellularLocation>
        <location evidence="1">Periplasm</location>
    </subcellularLocation>
</comment>
<dbReference type="AlphaFoldDB" id="A0A4R6RNJ3"/>
<proteinExistence type="predicted"/>
<gene>
    <name evidence="5" type="ORF">EDD54_1536</name>
</gene>
<dbReference type="EMBL" id="SNXY01000006">
    <property type="protein sequence ID" value="TDP87637.1"/>
    <property type="molecule type" value="Genomic_DNA"/>
</dbReference>
<comment type="caution">
    <text evidence="5">The sequence shown here is derived from an EMBL/GenBank/DDBJ whole genome shotgun (WGS) entry which is preliminary data.</text>
</comment>
<accession>A0A4R6RNJ3</accession>
<keyword evidence="5" id="KW-0966">Cell projection</keyword>
<dbReference type="NCBIfam" id="TIGR03170">
    <property type="entry name" value="flgA_cterm"/>
    <property type="match status" value="1"/>
</dbReference>
<evidence type="ECO:0000313" key="6">
    <source>
        <dbReference type="Proteomes" id="UP000294547"/>
    </source>
</evidence>
<dbReference type="Pfam" id="PF13144">
    <property type="entry name" value="ChapFlgA"/>
    <property type="match status" value="1"/>
</dbReference>
<feature type="domain" description="SAF" evidence="4">
    <location>
        <begin position="190"/>
        <end position="252"/>
    </location>
</feature>
<dbReference type="InterPro" id="IPR013974">
    <property type="entry name" value="SAF"/>
</dbReference>
<dbReference type="OrthoDB" id="5323072at2"/>
<dbReference type="Gene3D" id="3.90.1210.10">
    <property type="entry name" value="Antifreeze-like/N-acetylneuraminic acid synthase C-terminal domain"/>
    <property type="match status" value="1"/>
</dbReference>
<name>A0A4R6RNJ3_9HYPH</name>
<dbReference type="CDD" id="cd11614">
    <property type="entry name" value="SAF_CpaB_FlgA_like"/>
    <property type="match status" value="1"/>
</dbReference>
<keyword evidence="2" id="KW-0732">Signal</keyword>
<keyword evidence="5" id="KW-0282">Flagellum</keyword>
<evidence type="ECO:0000256" key="2">
    <source>
        <dbReference type="ARBA" id="ARBA00022729"/>
    </source>
</evidence>
<dbReference type="RefSeq" id="WP_126541638.1">
    <property type="nucleotide sequence ID" value="NZ_BSPM01000008.1"/>
</dbReference>
<dbReference type="SMART" id="SM00858">
    <property type="entry name" value="SAF"/>
    <property type="match status" value="1"/>
</dbReference>
<dbReference type="Gene3D" id="2.30.30.760">
    <property type="match status" value="1"/>
</dbReference>
<reference evidence="5 6" key="1">
    <citation type="submission" date="2019-03" db="EMBL/GenBank/DDBJ databases">
        <title>Genomic Encyclopedia of Type Strains, Phase IV (KMG-IV): sequencing the most valuable type-strain genomes for metagenomic binning, comparative biology and taxonomic classification.</title>
        <authorList>
            <person name="Goeker M."/>
        </authorList>
    </citation>
    <scope>NUCLEOTIDE SEQUENCE [LARGE SCALE GENOMIC DNA]</scope>
    <source>
        <strain evidence="5 6">DSM 102969</strain>
    </source>
</reference>